<accession>A0AA49FIM4</accession>
<dbReference type="GO" id="GO:0004515">
    <property type="term" value="F:nicotinate-nucleotide adenylyltransferase activity"/>
    <property type="evidence" value="ECO:0007669"/>
    <property type="project" value="UniProtKB-UniRule"/>
</dbReference>
<comment type="similarity">
    <text evidence="3 11">Belongs to the NadD family.</text>
</comment>
<dbReference type="InterPro" id="IPR014729">
    <property type="entry name" value="Rossmann-like_a/b/a_fold"/>
</dbReference>
<evidence type="ECO:0000256" key="10">
    <source>
        <dbReference type="ARBA" id="ARBA00048721"/>
    </source>
</evidence>
<dbReference type="Proteomes" id="UP001234916">
    <property type="component" value="Chromosome"/>
</dbReference>
<evidence type="ECO:0000256" key="2">
    <source>
        <dbReference type="ARBA" id="ARBA00005019"/>
    </source>
</evidence>
<evidence type="ECO:0000256" key="7">
    <source>
        <dbReference type="ARBA" id="ARBA00022741"/>
    </source>
</evidence>
<dbReference type="NCBIfam" id="NF000840">
    <property type="entry name" value="PRK00071.1-3"/>
    <property type="match status" value="1"/>
</dbReference>
<dbReference type="NCBIfam" id="TIGR00482">
    <property type="entry name" value="nicotinate (nicotinamide) nucleotide adenylyltransferase"/>
    <property type="match status" value="1"/>
</dbReference>
<name>A0AA49FIM4_9PROT</name>
<proteinExistence type="inferred from homology"/>
<keyword evidence="6 11" id="KW-0548">Nucleotidyltransferase</keyword>
<organism evidence="13">
    <name type="scientific">Candidatus Nitricoxidivorans perseverans</name>
    <dbReference type="NCBI Taxonomy" id="2975601"/>
    <lineage>
        <taxon>Bacteria</taxon>
        <taxon>Pseudomonadati</taxon>
        <taxon>Pseudomonadota</taxon>
        <taxon>Betaproteobacteria</taxon>
        <taxon>Nitrosomonadales</taxon>
        <taxon>Sterolibacteriaceae</taxon>
        <taxon>Candidatus Nitricoxidivorans</taxon>
    </lineage>
</organism>
<dbReference type="Gene3D" id="3.40.50.620">
    <property type="entry name" value="HUPs"/>
    <property type="match status" value="1"/>
</dbReference>
<dbReference type="GO" id="GO:0005524">
    <property type="term" value="F:ATP binding"/>
    <property type="evidence" value="ECO:0007669"/>
    <property type="project" value="UniProtKB-KW"/>
</dbReference>
<dbReference type="HAMAP" id="MF_00244">
    <property type="entry name" value="NaMN_adenylyltr"/>
    <property type="match status" value="1"/>
</dbReference>
<reference evidence="13" key="1">
    <citation type="journal article" date="2023" name="Nat. Microbiol.">
        <title>Enrichment and characterization of a nitric oxide-reducing microbial community in a continuous bioreactor.</title>
        <authorList>
            <person name="Garrido-Amador P."/>
            <person name="Stortenbeker N."/>
            <person name="Wessels H.J.C.T."/>
            <person name="Speth D.R."/>
            <person name="Garcia-Heredia I."/>
            <person name="Kartal B."/>
        </authorList>
    </citation>
    <scope>NUCLEOTIDE SEQUENCE</scope>
    <source>
        <strain evidence="13">MAG1</strain>
    </source>
</reference>
<dbReference type="CDD" id="cd02165">
    <property type="entry name" value="NMNAT"/>
    <property type="match status" value="1"/>
</dbReference>
<evidence type="ECO:0000256" key="11">
    <source>
        <dbReference type="HAMAP-Rule" id="MF_00244"/>
    </source>
</evidence>
<sequence>MRPEPLGILGGTFDPVHNAHLRLAEEATSQLRLSGVLWIPAGSPPHRSPPVASAADRLAMVRLATAGHPGWQVDDAEVMADAPSYTIHTLERLRSLRAEPLVLLMGADAFLGFTSWHRWQDILKLARVAVASRPGYAPQVSEGVATFHLEAGTVSSTEVRTRIESGEDIGGLLPAPVLEYIASHHLYRPD</sequence>
<keyword evidence="7 11" id="KW-0547">Nucleotide-binding</keyword>
<evidence type="ECO:0000256" key="3">
    <source>
        <dbReference type="ARBA" id="ARBA00009014"/>
    </source>
</evidence>
<evidence type="ECO:0000256" key="6">
    <source>
        <dbReference type="ARBA" id="ARBA00022695"/>
    </source>
</evidence>
<dbReference type="PANTHER" id="PTHR39321:SF3">
    <property type="entry name" value="PHOSPHOPANTETHEINE ADENYLYLTRANSFERASE"/>
    <property type="match status" value="1"/>
</dbReference>
<dbReference type="NCBIfam" id="TIGR00125">
    <property type="entry name" value="cyt_tran_rel"/>
    <property type="match status" value="1"/>
</dbReference>
<dbReference type="SUPFAM" id="SSF52374">
    <property type="entry name" value="Nucleotidylyl transferase"/>
    <property type="match status" value="1"/>
</dbReference>
<dbReference type="KEGG" id="npv:OHM77_08065"/>
<keyword evidence="9 11" id="KW-0520">NAD</keyword>
<evidence type="ECO:0000256" key="8">
    <source>
        <dbReference type="ARBA" id="ARBA00022840"/>
    </source>
</evidence>
<evidence type="ECO:0000256" key="5">
    <source>
        <dbReference type="ARBA" id="ARBA00022679"/>
    </source>
</evidence>
<dbReference type="InterPro" id="IPR005248">
    <property type="entry name" value="NadD/NMNAT"/>
</dbReference>
<gene>
    <name evidence="11 13" type="primary">nadD</name>
    <name evidence="13" type="ORF">OHM77_08065</name>
</gene>
<evidence type="ECO:0000256" key="4">
    <source>
        <dbReference type="ARBA" id="ARBA00022642"/>
    </source>
</evidence>
<evidence type="ECO:0000259" key="12">
    <source>
        <dbReference type="Pfam" id="PF01467"/>
    </source>
</evidence>
<evidence type="ECO:0000256" key="1">
    <source>
        <dbReference type="ARBA" id="ARBA00002324"/>
    </source>
</evidence>
<dbReference type="EC" id="2.7.7.18" evidence="11"/>
<feature type="domain" description="Cytidyltransferase-like" evidence="12">
    <location>
        <begin position="8"/>
        <end position="162"/>
    </location>
</feature>
<comment type="function">
    <text evidence="1 11">Catalyzes the reversible adenylation of nicotinate mononucleotide (NaMN) to nicotinic acid adenine dinucleotide (NaAD).</text>
</comment>
<protein>
    <recommendedName>
        <fullName evidence="11">Probable nicotinate-nucleotide adenylyltransferase</fullName>
        <ecNumber evidence="11">2.7.7.18</ecNumber>
    </recommendedName>
    <alternativeName>
        <fullName evidence="11">Deamido-NAD(+) diphosphorylase</fullName>
    </alternativeName>
    <alternativeName>
        <fullName evidence="11">Deamido-NAD(+) pyrophosphorylase</fullName>
    </alternativeName>
    <alternativeName>
        <fullName evidence="11">Nicotinate mononucleotide adenylyltransferase</fullName>
        <shortName evidence="11">NaMN adenylyltransferase</shortName>
    </alternativeName>
</protein>
<dbReference type="GO" id="GO:0009435">
    <property type="term" value="P:NAD+ biosynthetic process"/>
    <property type="evidence" value="ECO:0007669"/>
    <property type="project" value="UniProtKB-UniRule"/>
</dbReference>
<dbReference type="EMBL" id="CP107246">
    <property type="protein sequence ID" value="WIM04657.1"/>
    <property type="molecule type" value="Genomic_DNA"/>
</dbReference>
<dbReference type="PANTHER" id="PTHR39321">
    <property type="entry name" value="NICOTINATE-NUCLEOTIDE ADENYLYLTRANSFERASE-RELATED"/>
    <property type="match status" value="1"/>
</dbReference>
<keyword evidence="8 11" id="KW-0067">ATP-binding</keyword>
<evidence type="ECO:0000256" key="9">
    <source>
        <dbReference type="ARBA" id="ARBA00023027"/>
    </source>
</evidence>
<dbReference type="InterPro" id="IPR004821">
    <property type="entry name" value="Cyt_trans-like"/>
</dbReference>
<keyword evidence="4 11" id="KW-0662">Pyridine nucleotide biosynthesis</keyword>
<keyword evidence="5 11" id="KW-0808">Transferase</keyword>
<comment type="pathway">
    <text evidence="2 11">Cofactor biosynthesis; NAD(+) biosynthesis; deamido-NAD(+) from nicotinate D-ribonucleotide: step 1/1.</text>
</comment>
<dbReference type="AlphaFoldDB" id="A0AA49FIM4"/>
<comment type="catalytic activity">
    <reaction evidence="10 11">
        <text>nicotinate beta-D-ribonucleotide + ATP + H(+) = deamido-NAD(+) + diphosphate</text>
        <dbReference type="Rhea" id="RHEA:22860"/>
        <dbReference type="ChEBI" id="CHEBI:15378"/>
        <dbReference type="ChEBI" id="CHEBI:30616"/>
        <dbReference type="ChEBI" id="CHEBI:33019"/>
        <dbReference type="ChEBI" id="CHEBI:57502"/>
        <dbReference type="ChEBI" id="CHEBI:58437"/>
        <dbReference type="EC" id="2.7.7.18"/>
    </reaction>
</comment>
<dbReference type="Pfam" id="PF01467">
    <property type="entry name" value="CTP_transf_like"/>
    <property type="match status" value="1"/>
</dbReference>
<evidence type="ECO:0000313" key="13">
    <source>
        <dbReference type="EMBL" id="WIM04657.1"/>
    </source>
</evidence>